<dbReference type="InterPro" id="IPR000182">
    <property type="entry name" value="GNAT_dom"/>
</dbReference>
<dbReference type="OrthoDB" id="9775804at2"/>
<dbReference type="InterPro" id="IPR016181">
    <property type="entry name" value="Acyl_CoA_acyltransferase"/>
</dbReference>
<feature type="domain" description="N-acetyltransferase" evidence="1">
    <location>
        <begin position="5"/>
        <end position="207"/>
    </location>
</feature>
<dbReference type="Proteomes" id="UP000198565">
    <property type="component" value="Unassembled WGS sequence"/>
</dbReference>
<dbReference type="CDD" id="cd04301">
    <property type="entry name" value="NAT_SF"/>
    <property type="match status" value="1"/>
</dbReference>
<dbReference type="PROSITE" id="PS51186">
    <property type="entry name" value="GNAT"/>
    <property type="match status" value="1"/>
</dbReference>
<dbReference type="InterPro" id="IPR052523">
    <property type="entry name" value="Trichothecene_AcTrans"/>
</dbReference>
<dbReference type="SUPFAM" id="SSF55729">
    <property type="entry name" value="Acyl-CoA N-acyltransferases (Nat)"/>
    <property type="match status" value="1"/>
</dbReference>
<evidence type="ECO:0000259" key="1">
    <source>
        <dbReference type="PROSITE" id="PS51186"/>
    </source>
</evidence>
<dbReference type="EMBL" id="FOTR01000003">
    <property type="protein sequence ID" value="SFL73485.1"/>
    <property type="molecule type" value="Genomic_DNA"/>
</dbReference>
<gene>
    <name evidence="2" type="ORF">SAMN04487943_103341</name>
</gene>
<sequence length="210" mass="24735">MKTEYKIQRLSRCDKGKFVELMSKAFEEDPLFHYLFKEDEYDQPNKQRVVSFLSFLFDKSDYLLEEVWGIYNQNQLMGAYVMEVPTVNKVKKAYGSFKLLGRGIQLMSRLSIKTIIKLNRYMKISRNHAPKQRLHYLIMIGVSPSAQGSGVGKLLLQHMIKHAQEDSHYTGMVLDTENRININFYRKFGFDLYNQSKLGDVYIYTMVREK</sequence>
<evidence type="ECO:0000313" key="3">
    <source>
        <dbReference type="Proteomes" id="UP000198565"/>
    </source>
</evidence>
<dbReference type="Pfam" id="PF00583">
    <property type="entry name" value="Acetyltransf_1"/>
    <property type="match status" value="1"/>
</dbReference>
<organism evidence="2 3">
    <name type="scientific">Gracilibacillus orientalis</name>
    <dbReference type="NCBI Taxonomy" id="334253"/>
    <lineage>
        <taxon>Bacteria</taxon>
        <taxon>Bacillati</taxon>
        <taxon>Bacillota</taxon>
        <taxon>Bacilli</taxon>
        <taxon>Bacillales</taxon>
        <taxon>Bacillaceae</taxon>
        <taxon>Gracilibacillus</taxon>
    </lineage>
</organism>
<dbReference type="RefSeq" id="WP_091483003.1">
    <property type="nucleotide sequence ID" value="NZ_FOTR01000003.1"/>
</dbReference>
<dbReference type="GO" id="GO:0016747">
    <property type="term" value="F:acyltransferase activity, transferring groups other than amino-acyl groups"/>
    <property type="evidence" value="ECO:0007669"/>
    <property type="project" value="InterPro"/>
</dbReference>
<reference evidence="3" key="1">
    <citation type="submission" date="2016-10" db="EMBL/GenBank/DDBJ databases">
        <authorList>
            <person name="Varghese N."/>
            <person name="Submissions S."/>
        </authorList>
    </citation>
    <scope>NUCLEOTIDE SEQUENCE [LARGE SCALE GENOMIC DNA]</scope>
    <source>
        <strain evidence="3">CGMCC 1.4250</strain>
    </source>
</reference>
<dbReference type="STRING" id="334253.SAMN04487943_103341"/>
<dbReference type="PANTHER" id="PTHR42791">
    <property type="entry name" value="GNAT FAMILY ACETYLTRANSFERASE"/>
    <property type="match status" value="1"/>
</dbReference>
<name>A0A1I4K413_9BACI</name>
<protein>
    <submittedName>
        <fullName evidence="2">Acetyltransferase (GNAT) family protein</fullName>
    </submittedName>
</protein>
<dbReference type="AlphaFoldDB" id="A0A1I4K413"/>
<accession>A0A1I4K413</accession>
<evidence type="ECO:0000313" key="2">
    <source>
        <dbReference type="EMBL" id="SFL73485.1"/>
    </source>
</evidence>
<keyword evidence="3" id="KW-1185">Reference proteome</keyword>
<proteinExistence type="predicted"/>
<dbReference type="PANTHER" id="PTHR42791:SF1">
    <property type="entry name" value="N-ACETYLTRANSFERASE DOMAIN-CONTAINING PROTEIN"/>
    <property type="match status" value="1"/>
</dbReference>
<dbReference type="Gene3D" id="3.40.630.30">
    <property type="match status" value="1"/>
</dbReference>
<keyword evidence="2" id="KW-0808">Transferase</keyword>